<accession>A0A8K1M4K9</accession>
<evidence type="ECO:0000256" key="1">
    <source>
        <dbReference type="SAM" id="MobiDB-lite"/>
    </source>
</evidence>
<reference evidence="2" key="1">
    <citation type="submission" date="2021-07" db="EMBL/GenBank/DDBJ databases">
        <title>Communication and adaptive evolution of viruses within giant pandas and their associated organisms in a local ecological environment.</title>
        <authorList>
            <person name="Zhao M."/>
            <person name="Liu S."/>
            <person name="Zhang W."/>
        </authorList>
    </citation>
    <scope>NUCLEOTIDE SEQUENCE</scope>
    <source>
        <strain evidence="2">Rpf290geno03-12</strain>
    </source>
</reference>
<feature type="region of interest" description="Disordered" evidence="1">
    <location>
        <begin position="17"/>
        <end position="43"/>
    </location>
</feature>
<dbReference type="EMBL" id="MZ556181">
    <property type="protein sequence ID" value="UBJ26174.1"/>
    <property type="molecule type" value="Genomic_DNA"/>
</dbReference>
<evidence type="ECO:0000313" key="2">
    <source>
        <dbReference type="EMBL" id="UBJ26174.1"/>
    </source>
</evidence>
<protein>
    <submittedName>
        <fullName evidence="2">Capsid protein</fullName>
    </submittedName>
</protein>
<sequence length="311" mass="34552">MARRKYLSTYRPRYSGAYKGRRPIRKSSSRRPRSYGKKKYGGKTSVKRILNMTSEKKRDKMMTYTNVTSSAQTGSGTFGATPAIITGGSSPFVAVWCATARDNTTSSTGRIGNKFDVATRTASNCYMVGLKECIEIQVADGLPWQWRRICFTYKGGNTASGSLPAPTSSYYPSLETSNGYVRVVNGIAPAQQTTFFNLLFQGAQTVDWSDAMTAKLDTERITVKYDKTCSIASGNEDGVIRRYNRWHPMKHNLMYDDDESGGTTGAAGYSVDSKRGMGDYWVIDIIKPRVGSTASNQLLFNTEATLYWHEK</sequence>
<name>A0A8K1M4K9_9VIRU</name>
<feature type="compositionally biased region" description="Basic residues" evidence="1">
    <location>
        <begin position="19"/>
        <end position="41"/>
    </location>
</feature>
<proteinExistence type="predicted"/>
<organism evidence="2">
    <name type="scientific">Red panda feces-associated gemycircularvirus</name>
    <dbReference type="NCBI Taxonomy" id="2864013"/>
    <lineage>
        <taxon>Viruses</taxon>
        <taxon>Monodnaviria</taxon>
        <taxon>Shotokuvirae</taxon>
        <taxon>Cressdnaviricota</taxon>
        <taxon>Repensiviricetes</taxon>
        <taxon>Geplafuvirales</taxon>
        <taxon>Genomoviridae</taxon>
        <taxon>Gemycircularvirus</taxon>
    </lineage>
</organism>